<evidence type="ECO:0000313" key="12">
    <source>
        <dbReference type="Proteomes" id="UP000308267"/>
    </source>
</evidence>
<feature type="transmembrane region" description="Helical" evidence="9">
    <location>
        <begin position="173"/>
        <end position="192"/>
    </location>
</feature>
<reference evidence="11 12" key="1">
    <citation type="journal article" date="2019" name="BMC Genomics">
        <title>New insights from Opisthorchis felineus genome: update on genomics of the epidemiologically important liver flukes.</title>
        <authorList>
            <person name="Ershov N.I."/>
            <person name="Mordvinov V.A."/>
            <person name="Prokhortchouk E.B."/>
            <person name="Pakharukova M.Y."/>
            <person name="Gunbin K.V."/>
            <person name="Ustyantsev K."/>
            <person name="Genaev M.A."/>
            <person name="Blinov A.G."/>
            <person name="Mazur A."/>
            <person name="Boulygina E."/>
            <person name="Tsygankova S."/>
            <person name="Khrameeva E."/>
            <person name="Chekanov N."/>
            <person name="Fan G."/>
            <person name="Xiao A."/>
            <person name="Zhang H."/>
            <person name="Xu X."/>
            <person name="Yang H."/>
            <person name="Solovyev V."/>
            <person name="Lee S.M."/>
            <person name="Liu X."/>
            <person name="Afonnikov D.A."/>
            <person name="Skryabin K.G."/>
        </authorList>
    </citation>
    <scope>NUCLEOTIDE SEQUENCE [LARGE SCALE GENOMIC DNA]</scope>
    <source>
        <strain evidence="11">AK-0245</strain>
        <tissue evidence="11">Whole organism</tissue>
    </source>
</reference>
<feature type="chain" id="PRO_5020667307" description="Magnesium transporter protein 1" evidence="10">
    <location>
        <begin position="21"/>
        <end position="347"/>
    </location>
</feature>
<dbReference type="EMBL" id="SJOL01002771">
    <property type="protein sequence ID" value="TGZ73388.1"/>
    <property type="molecule type" value="Genomic_DNA"/>
</dbReference>
<keyword evidence="12" id="KW-1185">Reference proteome</keyword>
<dbReference type="PANTHER" id="PTHR12692:SF0">
    <property type="entry name" value="GH11935P"/>
    <property type="match status" value="1"/>
</dbReference>
<dbReference type="GO" id="GO:0008250">
    <property type="term" value="C:oligosaccharyltransferase complex"/>
    <property type="evidence" value="ECO:0007669"/>
    <property type="project" value="TreeGrafter"/>
</dbReference>
<accession>A0A4S2MG22</accession>
<dbReference type="Pfam" id="PF04756">
    <property type="entry name" value="OST3_OST6"/>
    <property type="match status" value="1"/>
</dbReference>
<dbReference type="Proteomes" id="UP000308267">
    <property type="component" value="Unassembled WGS sequence"/>
</dbReference>
<evidence type="ECO:0000256" key="8">
    <source>
        <dbReference type="ARBA" id="ARBA00023136"/>
    </source>
</evidence>
<evidence type="ECO:0000256" key="9">
    <source>
        <dbReference type="SAM" id="Phobius"/>
    </source>
</evidence>
<evidence type="ECO:0000256" key="1">
    <source>
        <dbReference type="ARBA" id="ARBA00002791"/>
    </source>
</evidence>
<dbReference type="OrthoDB" id="67566at2759"/>
<evidence type="ECO:0000256" key="10">
    <source>
        <dbReference type="SAM" id="SignalP"/>
    </source>
</evidence>
<feature type="transmembrane region" description="Helical" evidence="9">
    <location>
        <begin position="204"/>
        <end position="223"/>
    </location>
</feature>
<evidence type="ECO:0000256" key="5">
    <source>
        <dbReference type="ARBA" id="ARBA00022729"/>
    </source>
</evidence>
<keyword evidence="6" id="KW-0256">Endoplasmic reticulum</keyword>
<comment type="caution">
    <text evidence="11">The sequence shown here is derived from an EMBL/GenBank/DDBJ whole genome shotgun (WGS) entry which is preliminary data.</text>
</comment>
<dbReference type="InterPro" id="IPR021149">
    <property type="entry name" value="OligosaccharylTrfase_OST3/OST6"/>
</dbReference>
<feature type="transmembrane region" description="Helical" evidence="9">
    <location>
        <begin position="307"/>
        <end position="333"/>
    </location>
</feature>
<protein>
    <recommendedName>
        <fullName evidence="13">Magnesium transporter protein 1</fullName>
    </recommendedName>
</protein>
<feature type="signal peptide" evidence="10">
    <location>
        <begin position="1"/>
        <end position="20"/>
    </location>
</feature>
<comment type="subcellular location">
    <subcellularLocation>
        <location evidence="2">Endoplasmic reticulum membrane</location>
        <topology evidence="2">Multi-pass membrane protein</topology>
    </subcellularLocation>
</comment>
<evidence type="ECO:0000256" key="6">
    <source>
        <dbReference type="ARBA" id="ARBA00022824"/>
    </source>
</evidence>
<keyword evidence="4 9" id="KW-0812">Transmembrane</keyword>
<organism evidence="11 12">
    <name type="scientific">Opisthorchis felineus</name>
    <dbReference type="NCBI Taxonomy" id="147828"/>
    <lineage>
        <taxon>Eukaryota</taxon>
        <taxon>Metazoa</taxon>
        <taxon>Spiralia</taxon>
        <taxon>Lophotrochozoa</taxon>
        <taxon>Platyhelminthes</taxon>
        <taxon>Trematoda</taxon>
        <taxon>Digenea</taxon>
        <taxon>Opisthorchiida</taxon>
        <taxon>Opisthorchiata</taxon>
        <taxon>Opisthorchiidae</taxon>
        <taxon>Opisthorchis</taxon>
    </lineage>
</organism>
<proteinExistence type="inferred from homology"/>
<name>A0A4S2MG22_OPIFE</name>
<dbReference type="Gene3D" id="3.40.30.10">
    <property type="entry name" value="Glutaredoxin"/>
    <property type="match status" value="1"/>
</dbReference>
<evidence type="ECO:0000313" key="11">
    <source>
        <dbReference type="EMBL" id="TGZ73388.1"/>
    </source>
</evidence>
<dbReference type="GO" id="GO:0018279">
    <property type="term" value="P:protein N-linked glycosylation via asparagine"/>
    <property type="evidence" value="ECO:0007669"/>
    <property type="project" value="TreeGrafter"/>
</dbReference>
<sequence>MWSLPFSFCLVLLIIPCFESKDESLEMRITRLRELSRGSPVIRLNTEMFESFARSKARNYSLILMLTAQRPQRECHVCKEAAEEFRIVANSYAYSRREGDLYFGIVDYDEAPDVFVRLKVNTAPSILHVQPNKEIGPEDFMDVPTLGYLAEAVAKWANRRTSIQIRIVRPPSYTATILIVLFMTVGAASLWYRQVNIDFLYSRSLWCMLSLTVIMCGITGQVYNQIRGPPLFHGTQTGEILAFIYPGSDYQFVAETFIVMALYVLATAGIIMIHRVGETCDSGKKMLLYGLARCRPYRFYRINNRHLCFPFLVFLFGGVGLFSVAFSLVLSVFRRKYQGYPYSFFLK</sequence>
<evidence type="ECO:0000256" key="4">
    <source>
        <dbReference type="ARBA" id="ARBA00022692"/>
    </source>
</evidence>
<evidence type="ECO:0000256" key="2">
    <source>
        <dbReference type="ARBA" id="ARBA00004477"/>
    </source>
</evidence>
<keyword evidence="8 9" id="KW-0472">Membrane</keyword>
<keyword evidence="7 9" id="KW-1133">Transmembrane helix</keyword>
<gene>
    <name evidence="11" type="ORF">CRM22_001547</name>
</gene>
<keyword evidence="5 10" id="KW-0732">Signal</keyword>
<feature type="transmembrane region" description="Helical" evidence="9">
    <location>
        <begin position="257"/>
        <end position="277"/>
    </location>
</feature>
<dbReference type="PANTHER" id="PTHR12692">
    <property type="entry name" value="DOLICHYL-DIPHOSPHOOLIGOSACCHARIDE--PROTEIN GLYCOSYLTRANSFERASE-RELATED"/>
    <property type="match status" value="1"/>
</dbReference>
<comment type="function">
    <text evidence="1">Subunit of the oligosaccharyl transferase (OST) complex that catalyzes the initial transfer of a defined glycan (Glc(3)Man(9)GlcNAc(2) in eukaryotes) from the lipid carrier dolichol-pyrophosphate to an asparagine residue within an Asn-X-Ser/Thr consensus motif in nascent polypeptide chains, the first step in protein N-glycosylation. N-glycosylation occurs cotranslationally and the complex associates with the Sec61 complex at the channel-forming translocon complex that mediates protein translocation across the endoplasmic reticulum (ER). All subunits are required for a maximal enzyme activity.</text>
</comment>
<evidence type="ECO:0000256" key="7">
    <source>
        <dbReference type="ARBA" id="ARBA00022989"/>
    </source>
</evidence>
<comment type="similarity">
    <text evidence="3">Belongs to the OST3/OST6 family.</text>
</comment>
<evidence type="ECO:0008006" key="13">
    <source>
        <dbReference type="Google" id="ProtNLM"/>
    </source>
</evidence>
<dbReference type="InterPro" id="IPR036249">
    <property type="entry name" value="Thioredoxin-like_sf"/>
</dbReference>
<dbReference type="SUPFAM" id="SSF52833">
    <property type="entry name" value="Thioredoxin-like"/>
    <property type="match status" value="1"/>
</dbReference>
<dbReference type="STRING" id="147828.A0A4S2MG22"/>
<evidence type="ECO:0000256" key="3">
    <source>
        <dbReference type="ARBA" id="ARBA00009561"/>
    </source>
</evidence>
<dbReference type="AlphaFoldDB" id="A0A4S2MG22"/>